<feature type="domain" description="Mur ligase N-terminal catalytic" evidence="9">
    <location>
        <begin position="25"/>
        <end position="100"/>
    </location>
</feature>
<dbReference type="EC" id="6.3.2.13" evidence="12"/>
<comment type="similarity">
    <text evidence="2">Belongs to the MurCDEF family. MurE subfamily.</text>
</comment>
<keyword evidence="7 8" id="KW-0961">Cell wall biogenesis/degradation</keyword>
<dbReference type="SUPFAM" id="SSF53623">
    <property type="entry name" value="MurD-like peptide ligases, catalytic domain"/>
    <property type="match status" value="1"/>
</dbReference>
<evidence type="ECO:0000256" key="6">
    <source>
        <dbReference type="ARBA" id="ARBA00023306"/>
    </source>
</evidence>
<keyword evidence="13" id="KW-1185">Reference proteome</keyword>
<accession>A0ABR8SQF4</accession>
<evidence type="ECO:0000259" key="9">
    <source>
        <dbReference type="Pfam" id="PF01225"/>
    </source>
</evidence>
<dbReference type="NCBIfam" id="NF001126">
    <property type="entry name" value="PRK00139.1-4"/>
    <property type="match status" value="1"/>
</dbReference>
<dbReference type="NCBIfam" id="TIGR01085">
    <property type="entry name" value="murE"/>
    <property type="match status" value="1"/>
</dbReference>
<dbReference type="InterPro" id="IPR036615">
    <property type="entry name" value="Mur_ligase_C_dom_sf"/>
</dbReference>
<dbReference type="InterPro" id="IPR035911">
    <property type="entry name" value="MurE/MurF_N"/>
</dbReference>
<dbReference type="PANTHER" id="PTHR23135:SF4">
    <property type="entry name" value="UDP-N-ACETYLMURAMOYL-L-ALANYL-D-GLUTAMATE--2,6-DIAMINOPIMELATE LIGASE MURE HOMOLOG, CHLOROPLASTIC"/>
    <property type="match status" value="1"/>
</dbReference>
<dbReference type="PANTHER" id="PTHR23135">
    <property type="entry name" value="MUR LIGASE FAMILY MEMBER"/>
    <property type="match status" value="1"/>
</dbReference>
<evidence type="ECO:0000256" key="1">
    <source>
        <dbReference type="ARBA" id="ARBA00004752"/>
    </source>
</evidence>
<evidence type="ECO:0000313" key="12">
    <source>
        <dbReference type="EMBL" id="MBD7965737.1"/>
    </source>
</evidence>
<dbReference type="GO" id="GO:0008765">
    <property type="term" value="F:UDP-N-acetylmuramoylalanyl-D-glutamate-2,6-diaminopimelate ligase activity"/>
    <property type="evidence" value="ECO:0007669"/>
    <property type="project" value="UniProtKB-EC"/>
</dbReference>
<evidence type="ECO:0000256" key="5">
    <source>
        <dbReference type="ARBA" id="ARBA00022984"/>
    </source>
</evidence>
<evidence type="ECO:0000256" key="3">
    <source>
        <dbReference type="ARBA" id="ARBA00022618"/>
    </source>
</evidence>
<keyword evidence="5 8" id="KW-0573">Peptidoglycan synthesis</keyword>
<organism evidence="12 13">
    <name type="scientific">Fictibacillus norfolkensis</name>
    <dbReference type="NCBI Taxonomy" id="2762233"/>
    <lineage>
        <taxon>Bacteria</taxon>
        <taxon>Bacillati</taxon>
        <taxon>Bacillota</taxon>
        <taxon>Bacilli</taxon>
        <taxon>Bacillales</taxon>
        <taxon>Fictibacillaceae</taxon>
        <taxon>Fictibacillus</taxon>
    </lineage>
</organism>
<dbReference type="Pfam" id="PF01225">
    <property type="entry name" value="Mur_ligase"/>
    <property type="match status" value="1"/>
</dbReference>
<dbReference type="Gene3D" id="3.40.1190.10">
    <property type="entry name" value="Mur-like, catalytic domain"/>
    <property type="match status" value="1"/>
</dbReference>
<dbReference type="Pfam" id="PF08245">
    <property type="entry name" value="Mur_ligase_M"/>
    <property type="match status" value="1"/>
</dbReference>
<dbReference type="InterPro" id="IPR005761">
    <property type="entry name" value="UDP-N-AcMur-Glu-dNH2Pim_ligase"/>
</dbReference>
<sequence length="520" mass="57692">MNIHFEQKKQQLGIREIWGSTQQTISSVCFDSRNVMNNSSFVCITGEQFDGHTFIDSAIENGAVVVTGENKSILKEASETYRDVTFILVEDARVFMAQLSILFNERIHEKLITVGITGTNGKTTVAAYVRSLMNLCDVKSGSIGTTGMISSTGNLNMKQSTPTTPEAPDLHHIFKQFVENGDQLAAMEVTSVGIEQKRTAGIDFDVAIHTNLSPEHLEFHHTFENYKQAKLKLFKQAKKAVVNIDDEGMGKEIVELFAGPLLTYSMNEESGADVIATDLKQVANGTSFTISVHEKRYSVITPFYGSYNIANLLSAICTGLHIGIPLEKMLYVLPEMTGPEGRFEIIHKQKRKIILDYAHTPVALQNLVTEVKKLPYSRLIVLVMGIGIRDKEKMPKMAETIENQADEIVVSVDHPGYNDPSEIVGHVMRGFKNPDAPNIHSELTRHDAVIKALSLSEENDIVLLTSGCINGAQIVKGEKIPHSDKDIIADFFRSKKVSKSGRMFASSKIRWAPPKKRNVL</sequence>
<comment type="caution">
    <text evidence="12">The sequence shown here is derived from an EMBL/GenBank/DDBJ whole genome shotgun (WGS) entry which is preliminary data.</text>
</comment>
<dbReference type="InterPro" id="IPR013221">
    <property type="entry name" value="Mur_ligase_cen"/>
</dbReference>
<evidence type="ECO:0000256" key="8">
    <source>
        <dbReference type="RuleBase" id="RU004135"/>
    </source>
</evidence>
<dbReference type="Proteomes" id="UP000603641">
    <property type="component" value="Unassembled WGS sequence"/>
</dbReference>
<comment type="pathway">
    <text evidence="1 8">Cell wall biogenesis; peptidoglycan biosynthesis.</text>
</comment>
<evidence type="ECO:0000313" key="13">
    <source>
        <dbReference type="Proteomes" id="UP000603641"/>
    </source>
</evidence>
<dbReference type="Gene3D" id="3.40.1390.10">
    <property type="entry name" value="MurE/MurF, N-terminal domain"/>
    <property type="match status" value="1"/>
</dbReference>
<dbReference type="InterPro" id="IPR004101">
    <property type="entry name" value="Mur_ligase_C"/>
</dbReference>
<name>A0ABR8SQF4_9BACL</name>
<reference evidence="12 13" key="1">
    <citation type="submission" date="2020-08" db="EMBL/GenBank/DDBJ databases">
        <title>A Genomic Blueprint of the Chicken Gut Microbiome.</title>
        <authorList>
            <person name="Gilroy R."/>
            <person name="Ravi A."/>
            <person name="Getino M."/>
            <person name="Pursley I."/>
            <person name="Horton D.L."/>
            <person name="Alikhan N.-F."/>
            <person name="Baker D."/>
            <person name="Gharbi K."/>
            <person name="Hall N."/>
            <person name="Watson M."/>
            <person name="Adriaenssens E.M."/>
            <person name="Foster-Nyarko E."/>
            <person name="Jarju S."/>
            <person name="Secka A."/>
            <person name="Antonio M."/>
            <person name="Oren A."/>
            <person name="Chaudhuri R."/>
            <person name="La Ragione R.M."/>
            <person name="Hildebrand F."/>
            <person name="Pallen M.J."/>
        </authorList>
    </citation>
    <scope>NUCLEOTIDE SEQUENCE [LARGE SCALE GENOMIC DNA]</scope>
    <source>
        <strain evidence="12 13">Sa2CUA10</strain>
    </source>
</reference>
<dbReference type="EMBL" id="JACSQM010000009">
    <property type="protein sequence ID" value="MBD7965737.1"/>
    <property type="molecule type" value="Genomic_DNA"/>
</dbReference>
<evidence type="ECO:0000256" key="4">
    <source>
        <dbReference type="ARBA" id="ARBA00022960"/>
    </source>
</evidence>
<keyword evidence="6 8" id="KW-0131">Cell cycle</keyword>
<dbReference type="InterPro" id="IPR036565">
    <property type="entry name" value="Mur-like_cat_sf"/>
</dbReference>
<dbReference type="InterPro" id="IPR000713">
    <property type="entry name" value="Mur_ligase_N"/>
</dbReference>
<evidence type="ECO:0000256" key="2">
    <source>
        <dbReference type="ARBA" id="ARBA00005898"/>
    </source>
</evidence>
<keyword evidence="3 8" id="KW-0132">Cell division</keyword>
<dbReference type="SUPFAM" id="SSF63418">
    <property type="entry name" value="MurE/MurF N-terminal domain"/>
    <property type="match status" value="1"/>
</dbReference>
<keyword evidence="12" id="KW-0436">Ligase</keyword>
<evidence type="ECO:0000256" key="7">
    <source>
        <dbReference type="ARBA" id="ARBA00023316"/>
    </source>
</evidence>
<gene>
    <name evidence="12" type="ORF">H9648_16880</name>
</gene>
<keyword evidence="4 8" id="KW-0133">Cell shape</keyword>
<feature type="domain" description="Mur ligase central" evidence="11">
    <location>
        <begin position="116"/>
        <end position="318"/>
    </location>
</feature>
<feature type="domain" description="Mur ligase C-terminal" evidence="10">
    <location>
        <begin position="341"/>
        <end position="466"/>
    </location>
</feature>
<dbReference type="Pfam" id="PF02875">
    <property type="entry name" value="Mur_ligase_C"/>
    <property type="match status" value="1"/>
</dbReference>
<dbReference type="Gene3D" id="3.90.190.20">
    <property type="entry name" value="Mur ligase, C-terminal domain"/>
    <property type="match status" value="1"/>
</dbReference>
<dbReference type="SUPFAM" id="SSF53244">
    <property type="entry name" value="MurD-like peptide ligases, peptide-binding domain"/>
    <property type="match status" value="1"/>
</dbReference>
<comment type="subcellular location">
    <subcellularLocation>
        <location evidence="8">Cytoplasm</location>
    </subcellularLocation>
</comment>
<evidence type="ECO:0000259" key="11">
    <source>
        <dbReference type="Pfam" id="PF08245"/>
    </source>
</evidence>
<dbReference type="RefSeq" id="WP_191754972.1">
    <property type="nucleotide sequence ID" value="NZ_JACSQM010000009.1"/>
</dbReference>
<evidence type="ECO:0000259" key="10">
    <source>
        <dbReference type="Pfam" id="PF02875"/>
    </source>
</evidence>
<proteinExistence type="inferred from homology"/>
<protein>
    <submittedName>
        <fullName evidence="12">UDP-N-acetylmuramoyl-L-alanyl-D-glutamate--2, 6-diaminopimelate ligase</fullName>
        <ecNumber evidence="12">6.3.2.13</ecNumber>
    </submittedName>
</protein>